<dbReference type="eggNOG" id="COG2207">
    <property type="taxonomic scope" value="Bacteria"/>
</dbReference>
<dbReference type="InterPro" id="IPR035965">
    <property type="entry name" value="PAS-like_dom_sf"/>
</dbReference>
<evidence type="ECO:0000256" key="2">
    <source>
        <dbReference type="ARBA" id="ARBA00012438"/>
    </source>
</evidence>
<dbReference type="OrthoDB" id="9793400at2"/>
<evidence type="ECO:0000259" key="10">
    <source>
        <dbReference type="PROSITE" id="PS50113"/>
    </source>
</evidence>
<feature type="domain" description="HTH araC/xylS-type" evidence="8">
    <location>
        <begin position="281"/>
        <end position="381"/>
    </location>
</feature>
<keyword evidence="7" id="KW-0804">Transcription</keyword>
<keyword evidence="3" id="KW-0597">Phosphoprotein</keyword>
<dbReference type="SMART" id="SM00091">
    <property type="entry name" value="PAS"/>
    <property type="match status" value="1"/>
</dbReference>
<dbReference type="EC" id="2.7.13.3" evidence="2"/>
<dbReference type="Pfam" id="PF08447">
    <property type="entry name" value="PAS_3"/>
    <property type="match status" value="2"/>
</dbReference>
<dbReference type="InterPro" id="IPR018060">
    <property type="entry name" value="HTH_AraC"/>
</dbReference>
<reference evidence="11" key="1">
    <citation type="submission" date="2006-03" db="EMBL/GenBank/DDBJ databases">
        <title>Complete sequence of Rhodopseudomonas palustris BisB18.</title>
        <authorList>
            <consortium name="US DOE Joint Genome Institute"/>
            <person name="Copeland A."/>
            <person name="Lucas S."/>
            <person name="Lapidus A."/>
            <person name="Barry K."/>
            <person name="Detter J.C."/>
            <person name="Glavina del Rio T."/>
            <person name="Hammon N."/>
            <person name="Israni S."/>
            <person name="Dalin E."/>
            <person name="Tice H."/>
            <person name="Pitluck S."/>
            <person name="Chain P."/>
            <person name="Malfatti S."/>
            <person name="Shin M."/>
            <person name="Vergez L."/>
            <person name="Schmutz J."/>
            <person name="Larimer F."/>
            <person name="Land M."/>
            <person name="Hauser L."/>
            <person name="Pelletier D.A."/>
            <person name="Kyrpides N."/>
            <person name="Anderson I."/>
            <person name="Oda Y."/>
            <person name="Harwood C.S."/>
            <person name="Richardson P."/>
        </authorList>
    </citation>
    <scope>NUCLEOTIDE SEQUENCE [LARGE SCALE GENOMIC DNA]</scope>
    <source>
        <strain evidence="11">BisB18</strain>
    </source>
</reference>
<dbReference type="NCBIfam" id="TIGR00229">
    <property type="entry name" value="sensory_box"/>
    <property type="match status" value="2"/>
</dbReference>
<dbReference type="PROSITE" id="PS50112">
    <property type="entry name" value="PAS"/>
    <property type="match status" value="1"/>
</dbReference>
<dbReference type="KEGG" id="rpc:RPC_1252"/>
<dbReference type="SMART" id="SM00086">
    <property type="entry name" value="PAC"/>
    <property type="match status" value="2"/>
</dbReference>
<protein>
    <recommendedName>
        <fullName evidence="2">histidine kinase</fullName>
        <ecNumber evidence="2">2.7.13.3</ecNumber>
    </recommendedName>
</protein>
<dbReference type="Pfam" id="PF12833">
    <property type="entry name" value="HTH_18"/>
    <property type="match status" value="1"/>
</dbReference>
<dbReference type="HOGENOM" id="CLU_730907_0_0_5"/>
<dbReference type="Gene3D" id="2.10.70.100">
    <property type="match status" value="1"/>
</dbReference>
<dbReference type="AlphaFoldDB" id="Q219X2"/>
<dbReference type="PANTHER" id="PTHR43304:SF1">
    <property type="entry name" value="PAC DOMAIN-CONTAINING PROTEIN"/>
    <property type="match status" value="1"/>
</dbReference>
<evidence type="ECO:0000313" key="11">
    <source>
        <dbReference type="EMBL" id="ABD86814.1"/>
    </source>
</evidence>
<dbReference type="PROSITE" id="PS01124">
    <property type="entry name" value="HTH_ARAC_FAMILY_2"/>
    <property type="match status" value="1"/>
</dbReference>
<comment type="catalytic activity">
    <reaction evidence="1">
        <text>ATP + protein L-histidine = ADP + protein N-phospho-L-histidine.</text>
        <dbReference type="EC" id="2.7.13.3"/>
    </reaction>
</comment>
<evidence type="ECO:0000256" key="1">
    <source>
        <dbReference type="ARBA" id="ARBA00000085"/>
    </source>
</evidence>
<organism evidence="11">
    <name type="scientific">Rhodopseudomonas palustris (strain BisB18)</name>
    <dbReference type="NCBI Taxonomy" id="316056"/>
    <lineage>
        <taxon>Bacteria</taxon>
        <taxon>Pseudomonadati</taxon>
        <taxon>Pseudomonadota</taxon>
        <taxon>Alphaproteobacteria</taxon>
        <taxon>Hyphomicrobiales</taxon>
        <taxon>Nitrobacteraceae</taxon>
        <taxon>Rhodopseudomonas</taxon>
    </lineage>
</organism>
<feature type="domain" description="PAS" evidence="9">
    <location>
        <begin position="48"/>
        <end position="99"/>
    </location>
</feature>
<dbReference type="SMART" id="SM00342">
    <property type="entry name" value="HTH_ARAC"/>
    <property type="match status" value="1"/>
</dbReference>
<dbReference type="Gene3D" id="3.30.450.20">
    <property type="entry name" value="PAS domain"/>
    <property type="match status" value="2"/>
</dbReference>
<dbReference type="CDD" id="cd00130">
    <property type="entry name" value="PAS"/>
    <property type="match status" value="2"/>
</dbReference>
<dbReference type="InterPro" id="IPR000014">
    <property type="entry name" value="PAS"/>
</dbReference>
<feature type="domain" description="PAC" evidence="10">
    <location>
        <begin position="224"/>
        <end position="276"/>
    </location>
</feature>
<keyword evidence="5" id="KW-0418">Kinase</keyword>
<dbReference type="InterPro" id="IPR001610">
    <property type="entry name" value="PAC"/>
</dbReference>
<evidence type="ECO:0000256" key="4">
    <source>
        <dbReference type="ARBA" id="ARBA00022679"/>
    </source>
</evidence>
<name>Q219X2_RHOPB</name>
<dbReference type="SUPFAM" id="SSF55785">
    <property type="entry name" value="PYP-like sensor domain (PAS domain)"/>
    <property type="match status" value="2"/>
</dbReference>
<dbReference type="InterPro" id="IPR000700">
    <property type="entry name" value="PAS-assoc_C"/>
</dbReference>
<dbReference type="InterPro" id="IPR009057">
    <property type="entry name" value="Homeodomain-like_sf"/>
</dbReference>
<sequence>MIKSKTVAHTRLFTRPPVHTSPATIPFSFLEQTIESGGLGFAKFDPLSGKLVSTNPRFCHMLGYATGELCDGSFTSKSLTHPDDIERCNGELQRLFRGEIDSYTIDKRFLRKDGSILPARVTVTALERDGDNCAAEMIGVISAPADTKSTDYPAPRRDQPRSVAFWTKDFRTKSASCSEGLNILLGRSLNGPPPTFEDFVAQLHPEDRPRVLEEARRVSNGMVYTSEHRIVRPSGEIRWVNQTVMPVFDDLDEVVGLVGVSLDVTEAKRGQKYNSATSTVQAVKRYVDQNWDKPLNIAALAAAASVNTRTLFKHCKLAWGFTPNEYIKRVRLNHARALLQMPERSTTVLGTALKCCFQNQGHFARDYRLAFGERPSETLERARQRRGR</sequence>
<proteinExistence type="predicted"/>
<accession>Q219X2</accession>
<evidence type="ECO:0000256" key="3">
    <source>
        <dbReference type="ARBA" id="ARBA00022553"/>
    </source>
</evidence>
<dbReference type="GO" id="GO:0043565">
    <property type="term" value="F:sequence-specific DNA binding"/>
    <property type="evidence" value="ECO:0007669"/>
    <property type="project" value="InterPro"/>
</dbReference>
<dbReference type="GO" id="GO:0004673">
    <property type="term" value="F:protein histidine kinase activity"/>
    <property type="evidence" value="ECO:0007669"/>
    <property type="project" value="UniProtKB-EC"/>
</dbReference>
<dbReference type="RefSeq" id="WP_011471719.1">
    <property type="nucleotide sequence ID" value="NC_007925.1"/>
</dbReference>
<gene>
    <name evidence="11" type="ordered locus">RPC_1252</name>
</gene>
<evidence type="ECO:0000259" key="9">
    <source>
        <dbReference type="PROSITE" id="PS50112"/>
    </source>
</evidence>
<dbReference type="PANTHER" id="PTHR43304">
    <property type="entry name" value="PHYTOCHROME-LIKE PROTEIN CPH1"/>
    <property type="match status" value="1"/>
</dbReference>
<evidence type="ECO:0000256" key="5">
    <source>
        <dbReference type="ARBA" id="ARBA00022777"/>
    </source>
</evidence>
<dbReference type="EMBL" id="CP000301">
    <property type="protein sequence ID" value="ABD86814.1"/>
    <property type="molecule type" value="Genomic_DNA"/>
</dbReference>
<dbReference type="InterPro" id="IPR052162">
    <property type="entry name" value="Sensor_kinase/Photoreceptor"/>
</dbReference>
<dbReference type="InterPro" id="IPR013655">
    <property type="entry name" value="PAS_fold_3"/>
</dbReference>
<dbReference type="GO" id="GO:0003700">
    <property type="term" value="F:DNA-binding transcription factor activity"/>
    <property type="evidence" value="ECO:0007669"/>
    <property type="project" value="InterPro"/>
</dbReference>
<evidence type="ECO:0000259" key="8">
    <source>
        <dbReference type="PROSITE" id="PS01124"/>
    </source>
</evidence>
<evidence type="ECO:0000256" key="6">
    <source>
        <dbReference type="ARBA" id="ARBA00023015"/>
    </source>
</evidence>
<keyword evidence="4" id="KW-0808">Transferase</keyword>
<keyword evidence="6" id="KW-0805">Transcription regulation</keyword>
<evidence type="ECO:0000256" key="7">
    <source>
        <dbReference type="ARBA" id="ARBA00023163"/>
    </source>
</evidence>
<dbReference type="SUPFAM" id="SSF46689">
    <property type="entry name" value="Homeodomain-like"/>
    <property type="match status" value="1"/>
</dbReference>
<dbReference type="PROSITE" id="PS50113">
    <property type="entry name" value="PAC"/>
    <property type="match status" value="1"/>
</dbReference>
<dbReference type="STRING" id="316056.RPC_1252"/>
<dbReference type="Gene3D" id="1.10.10.60">
    <property type="entry name" value="Homeodomain-like"/>
    <property type="match status" value="1"/>
</dbReference>